<name>A0A9N7YHE1_PLEPL</name>
<dbReference type="EMBL" id="CADEAL010000919">
    <property type="protein sequence ID" value="CAB1426812.1"/>
    <property type="molecule type" value="Genomic_DNA"/>
</dbReference>
<reference evidence="1" key="1">
    <citation type="submission" date="2020-03" db="EMBL/GenBank/DDBJ databases">
        <authorList>
            <person name="Weist P."/>
        </authorList>
    </citation>
    <scope>NUCLEOTIDE SEQUENCE</scope>
</reference>
<dbReference type="AlphaFoldDB" id="A0A9N7YHE1"/>
<comment type="caution">
    <text evidence="1">The sequence shown here is derived from an EMBL/GenBank/DDBJ whole genome shotgun (WGS) entry which is preliminary data.</text>
</comment>
<gene>
    <name evidence="1" type="ORF">PLEPLA_LOCUS14750</name>
</gene>
<sequence>MLKPSSPGLPVSPICPGSVELALLFLESTFIRILITNSSVYDLHPSALAQSPSQTFNLCLSTLVLIHTSTEAVEVSVGRLVDSSSSSSSSVLQSVPPLYFSSLPLSLAADRPYAAQPWSVCTATAVQSVYRPAASPRLDPAVCLAGLAQCLTDWLLPDGIWDLQYLREADRQPVSACVCKGSSWLHAAIRP</sequence>
<dbReference type="Proteomes" id="UP001153269">
    <property type="component" value="Unassembled WGS sequence"/>
</dbReference>
<organism evidence="1 2">
    <name type="scientific">Pleuronectes platessa</name>
    <name type="common">European plaice</name>
    <dbReference type="NCBI Taxonomy" id="8262"/>
    <lineage>
        <taxon>Eukaryota</taxon>
        <taxon>Metazoa</taxon>
        <taxon>Chordata</taxon>
        <taxon>Craniata</taxon>
        <taxon>Vertebrata</taxon>
        <taxon>Euteleostomi</taxon>
        <taxon>Actinopterygii</taxon>
        <taxon>Neopterygii</taxon>
        <taxon>Teleostei</taxon>
        <taxon>Neoteleostei</taxon>
        <taxon>Acanthomorphata</taxon>
        <taxon>Carangaria</taxon>
        <taxon>Pleuronectiformes</taxon>
        <taxon>Pleuronectoidei</taxon>
        <taxon>Pleuronectidae</taxon>
        <taxon>Pleuronectes</taxon>
    </lineage>
</organism>
<keyword evidence="2" id="KW-1185">Reference proteome</keyword>
<protein>
    <submittedName>
        <fullName evidence="1">Uncharacterized protein</fullName>
    </submittedName>
</protein>
<evidence type="ECO:0000313" key="2">
    <source>
        <dbReference type="Proteomes" id="UP001153269"/>
    </source>
</evidence>
<proteinExistence type="predicted"/>
<evidence type="ECO:0000313" key="1">
    <source>
        <dbReference type="EMBL" id="CAB1426812.1"/>
    </source>
</evidence>
<accession>A0A9N7YHE1</accession>